<dbReference type="CDD" id="cd11304">
    <property type="entry name" value="Cadherin_repeat"/>
    <property type="match status" value="5"/>
</dbReference>
<dbReference type="InterPro" id="IPR039808">
    <property type="entry name" value="Cadherin"/>
</dbReference>
<keyword evidence="3" id="KW-0106">Calcium</keyword>
<gene>
    <name evidence="6" type="ORF">EV201_1839</name>
</gene>
<name>A0A4Q7VLL9_9BACT</name>
<dbReference type="Pfam" id="PF13585">
    <property type="entry name" value="CHU_C"/>
    <property type="match status" value="1"/>
</dbReference>
<dbReference type="SUPFAM" id="SSF141072">
    <property type="entry name" value="CalX-like"/>
    <property type="match status" value="1"/>
</dbReference>
<dbReference type="Gene3D" id="2.60.40.2810">
    <property type="match status" value="1"/>
</dbReference>
<dbReference type="GO" id="GO:0016342">
    <property type="term" value="C:catenin complex"/>
    <property type="evidence" value="ECO:0007669"/>
    <property type="project" value="TreeGrafter"/>
</dbReference>
<dbReference type="GO" id="GO:0005509">
    <property type="term" value="F:calcium ion binding"/>
    <property type="evidence" value="ECO:0007669"/>
    <property type="project" value="InterPro"/>
</dbReference>
<keyword evidence="7" id="KW-1185">Reference proteome</keyword>
<dbReference type="SUPFAM" id="SSF49313">
    <property type="entry name" value="Cadherin-like"/>
    <property type="match status" value="5"/>
</dbReference>
<dbReference type="PANTHER" id="PTHR24027:SF442">
    <property type="entry name" value="PROTOCADHERIN-15 ISOFORM X1"/>
    <property type="match status" value="1"/>
</dbReference>
<dbReference type="InterPro" id="IPR002126">
    <property type="entry name" value="Cadherin-like_dom"/>
</dbReference>
<evidence type="ECO:0000313" key="7">
    <source>
        <dbReference type="Proteomes" id="UP000293562"/>
    </source>
</evidence>
<dbReference type="GO" id="GO:0016477">
    <property type="term" value="P:cell migration"/>
    <property type="evidence" value="ECO:0007669"/>
    <property type="project" value="TreeGrafter"/>
</dbReference>
<dbReference type="Gene3D" id="2.60.40.60">
    <property type="entry name" value="Cadherins"/>
    <property type="match status" value="5"/>
</dbReference>
<feature type="domain" description="Cadherin" evidence="5">
    <location>
        <begin position="1092"/>
        <end position="1207"/>
    </location>
</feature>
<comment type="subcellular location">
    <subcellularLocation>
        <location evidence="1">Membrane</location>
    </subcellularLocation>
</comment>
<dbReference type="NCBIfam" id="TIGR04131">
    <property type="entry name" value="Bac_Flav_CTERM"/>
    <property type="match status" value="1"/>
</dbReference>
<feature type="domain" description="Cadherin" evidence="5">
    <location>
        <begin position="762"/>
        <end position="877"/>
    </location>
</feature>
<dbReference type="Proteomes" id="UP000293562">
    <property type="component" value="Unassembled WGS sequence"/>
</dbReference>
<dbReference type="Gene3D" id="2.60.40.3440">
    <property type="match status" value="1"/>
</dbReference>
<evidence type="ECO:0000256" key="4">
    <source>
        <dbReference type="ARBA" id="ARBA00023136"/>
    </source>
</evidence>
<dbReference type="SUPFAM" id="SSF117074">
    <property type="entry name" value="Hypothetical protein PA1324"/>
    <property type="match status" value="1"/>
</dbReference>
<dbReference type="InterPro" id="IPR038081">
    <property type="entry name" value="CalX-like_sf"/>
</dbReference>
<dbReference type="GO" id="GO:0045296">
    <property type="term" value="F:cadherin binding"/>
    <property type="evidence" value="ECO:0007669"/>
    <property type="project" value="TreeGrafter"/>
</dbReference>
<dbReference type="RefSeq" id="WP_130307227.1">
    <property type="nucleotide sequence ID" value="NZ_SHKN01000001.1"/>
</dbReference>
<dbReference type="OrthoDB" id="1117451at2"/>
<feature type="domain" description="Cadherin" evidence="5">
    <location>
        <begin position="1202"/>
        <end position="1320"/>
    </location>
</feature>
<dbReference type="SMART" id="SM00112">
    <property type="entry name" value="CA"/>
    <property type="match status" value="5"/>
</dbReference>
<dbReference type="Pfam" id="PF17963">
    <property type="entry name" value="Big_9"/>
    <property type="match status" value="2"/>
</dbReference>
<dbReference type="InterPro" id="IPR013783">
    <property type="entry name" value="Ig-like_fold"/>
</dbReference>
<evidence type="ECO:0000313" key="6">
    <source>
        <dbReference type="EMBL" id="RZT97181.1"/>
    </source>
</evidence>
<dbReference type="GO" id="GO:0008013">
    <property type="term" value="F:beta-catenin binding"/>
    <property type="evidence" value="ECO:0007669"/>
    <property type="project" value="TreeGrafter"/>
</dbReference>
<evidence type="ECO:0000256" key="2">
    <source>
        <dbReference type="ARBA" id="ARBA00022737"/>
    </source>
</evidence>
<keyword evidence="2" id="KW-0677">Repeat</keyword>
<protein>
    <submittedName>
        <fullName evidence="6">Gliding motility-associated-like protein</fullName>
    </submittedName>
</protein>
<dbReference type="GO" id="GO:0007156">
    <property type="term" value="P:homophilic cell adhesion via plasma membrane adhesion molecules"/>
    <property type="evidence" value="ECO:0007669"/>
    <property type="project" value="InterPro"/>
</dbReference>
<evidence type="ECO:0000256" key="1">
    <source>
        <dbReference type="ARBA" id="ARBA00004370"/>
    </source>
</evidence>
<feature type="domain" description="Cadherin" evidence="5">
    <location>
        <begin position="982"/>
        <end position="1097"/>
    </location>
</feature>
<evidence type="ECO:0000256" key="3">
    <source>
        <dbReference type="ARBA" id="ARBA00022837"/>
    </source>
</evidence>
<dbReference type="InterPro" id="IPR015919">
    <property type="entry name" value="Cadherin-like_sf"/>
</dbReference>
<accession>A0A4Q7VLL9</accession>
<comment type="caution">
    <text evidence="6">The sequence shown here is derived from an EMBL/GenBank/DDBJ whole genome shotgun (WGS) entry which is preliminary data.</text>
</comment>
<dbReference type="NCBIfam" id="NF012211">
    <property type="entry name" value="tand_rpt_95"/>
    <property type="match status" value="2"/>
</dbReference>
<dbReference type="InterPro" id="IPR026341">
    <property type="entry name" value="T9SS_type_B"/>
</dbReference>
<keyword evidence="4" id="KW-0472">Membrane</keyword>
<reference evidence="6 7" key="1">
    <citation type="submission" date="2019-02" db="EMBL/GenBank/DDBJ databases">
        <title>Genomic Encyclopedia of Type Strains, Phase IV (KMG-IV): sequencing the most valuable type-strain genomes for metagenomic binning, comparative biology and taxonomic classification.</title>
        <authorList>
            <person name="Goeker M."/>
        </authorList>
    </citation>
    <scope>NUCLEOTIDE SEQUENCE [LARGE SCALE GENOMIC DNA]</scope>
    <source>
        <strain evidence="6 7">DSM 28825</strain>
    </source>
</reference>
<proteinExistence type="predicted"/>
<evidence type="ECO:0000259" key="5">
    <source>
        <dbReference type="PROSITE" id="PS50268"/>
    </source>
</evidence>
<dbReference type="Gene3D" id="2.60.40.2030">
    <property type="match status" value="1"/>
</dbReference>
<dbReference type="EMBL" id="SHKN01000001">
    <property type="protein sequence ID" value="RZT97181.1"/>
    <property type="molecule type" value="Genomic_DNA"/>
</dbReference>
<dbReference type="PANTHER" id="PTHR24027">
    <property type="entry name" value="CADHERIN-23"/>
    <property type="match status" value="1"/>
</dbReference>
<dbReference type="Gene3D" id="2.60.40.10">
    <property type="entry name" value="Immunoglobulins"/>
    <property type="match status" value="1"/>
</dbReference>
<feature type="domain" description="Cadherin" evidence="5">
    <location>
        <begin position="872"/>
        <end position="987"/>
    </location>
</feature>
<dbReference type="PROSITE" id="PS50268">
    <property type="entry name" value="CADHERIN_2"/>
    <property type="match status" value="5"/>
</dbReference>
<organism evidence="6 7">
    <name type="scientific">Ancylomarina subtilis</name>
    <dbReference type="NCBI Taxonomy" id="1639035"/>
    <lineage>
        <taxon>Bacteria</taxon>
        <taxon>Pseudomonadati</taxon>
        <taxon>Bacteroidota</taxon>
        <taxon>Bacteroidia</taxon>
        <taxon>Marinilabiliales</taxon>
        <taxon>Marinifilaceae</taxon>
        <taxon>Ancylomarina</taxon>
    </lineage>
</organism>
<sequence>MKKKYCHNVINHWIQHMMLVLIVVLGISVSNAHGEGTKQLAPKADDRVYTAFGDAKHGNFGNYDGKDTERIYIHIEDPINEQIFFGFSQFVNSGHTQPNTTTNNVTTWMRIKSPDGIVVWPNEGSPSGQMVLGSNTQTLSDDQITSLVQVKNGPNQICGSGGYDALVFCPSSGPGDYYIEFSAAKSTDLKRPIFTEWWDITVATKGGSPQAIDGRVFAKEWALVTPYILTDLYDRPFNGKVYCYAEDSLLGGAFVTEMDFLDSGFRGDRFSFAFNSTGIDNTSDAEVNRQSIQDDRKLSPEYKIFLNVPDETAFPTIDSFGEFIIDEENNYPKLLGCQGNYFFRVAVEGEGQIDLLLDFEGLPNKYDPGTRDRIITTLAAPFPNEEGVLVRDIPWDGLDGLGNVVTDFESISMTFDYYQGTVHFPMYDVEYLTKGLVPRTVRPATPTPYIPKLYWDDSNITESLPDGQLKVDLTGDLAPSHYWSDYEYGNENSINTYWHPYSSGVSQSCKLELPSHTCELFVPGSISGTVFEDTNRNGIKDPDELPLSGAQVKLYWDKSYNKVIDADDELIETFVTQDPGTFGYPEGLGNFIFKPEIGKEYLVEVSYGSHIITGDNPKSYVLYSLATEHFDQFFGVAFLPEVSLSLSEDMIQEDNQSTTITAHLDYPCLLPVNITLAYGGDADLSDYYLTKGENATSTSTIEIPVGETKGTIILTSIPDVVNEPNEIVEVSIASLVNANELGNQDKTITIINFNHVITNLIDNDPVDNSISENAVSDDLVHITALATDADGDAITYYLLDDAGGRFKIDMATGVVTVADASLIDFESNTSHSIRIEARSTDGSVIAADFTISITDVDGTGGDTDHAIANLIDNDPDANSISENAVSDDLVHITALATDADGDAITYFLLDDASGRFKIDSLSGIVTVADASQIDFESNASHPIRIEARSTDGSVIAEDFIITITDIDGAGGDTDHAIANLIDNDPDANSISENAVSDDLVHITALATDADGDVIAYFLLDDAGGRFKIDSLSGIVTVADASQIDFESNTSHSIRIEARSTDGSVIAADFAITITDVDGTGGDTDHAIANLIDNDPDANSISENAVSDDLVHITALATDADGDAITYYLSDDADGRFKIDMVTGVVTVAEASLIDFESNASHPIRIEARSTDGSVIAADFTIIVTDVDGSGGDTDHAIANLIDNDPVDNSIPENTLNGTLVHITALATDEDGDAITYFLLDDAEGRFKIDHSTGIVTVADSTRIDFESDQSHVIRIEARSTDGSVVAEDFIITITDVIDYLLANDDSLNTREDEVLNGPNLLVNDVKAPGSILRIDTNPKVDVANGKLVIHSDGTFTYTPKLNYSGVDSFVYSIEDNITPQKSDQARVSINIQPVNDAPLAVNDEAEVEEDKVLDGTSLLDNDSDVEGDALIINTYPVKDVEHGSLNIHTDGTYTYLPDTDFNGIDSFTYEICDDESPSGCSQASVYITVLPVNDAPQVFDVEMEVEEASIHNPINLERPYDQDGDKLSVKILSAVDFGEIVMSNGQILADNDRLSVDDLLNLEFNTRERYVGELFMQYEVIDEGGISAIGRVKITVVPVDVFIPNAITPNSDNLNDKFKIVGLEKFPKNSLEIFNRWGNIVYSKHSYDNNWEGFGNVKGQISNDRLPPGTYFYIFKYGENKEPLTGYVYMTY</sequence>